<dbReference type="InterPro" id="IPR057670">
    <property type="entry name" value="SH3_retrovirus"/>
</dbReference>
<proteinExistence type="predicted"/>
<dbReference type="PROSITE" id="PS50158">
    <property type="entry name" value="ZF_CCHC"/>
    <property type="match status" value="1"/>
</dbReference>
<keyword evidence="1" id="KW-0479">Metal-binding</keyword>
<sequence>MNYNTMKDKWNVHELHSMLVQEETRLKNQGSHSIHYVSHRGNQGAGKRFVKKHDKGKGPLKIKDGPVQIQKKASKNNNCHFCGKSGHFQKDCPKRKSWFEKKGELNALVHLLSLFRNVHLCAIHNSRVPNKAVPKTPFELWTNRTPSMRHLHVWGCQAEIRIYNPQERKLDARTISGNFIGYPEKSKGYMFYCPNHSTRIVETGNARFIENGEISGSTVPREMEIKEVRVQVPLAFASSSKVITTSVIATNNTEEVQHNDEPMIHNEPIVEEPQEVALRKSQRERRPTISNDYVDLVELPKGCKGVGCKWVFKTKRDSHDNLERYKARLVAKEFTQKDDIDYKETFYWSRKDSFRIIMTLVARYDLELHQIDVKTAFLKGDLEEKVCMDQPMGFSVEGNEHMVCILKKSIYSLKASFLPMANWLRNFISGLGIVDSIARPLKMYCDNFAAIFFLVRCDDKANKSGRKGMEMKKQGVFEERRELLKGVSGVFRLRVLTALMGVSGAGVPKIKEGYNPATWMLEVTSAGIEASLKVNFINVYRNSELYRLDSLLNPTNIIFTFNLQNCHLAVFKYVCLCESVDAKLPFCNWNYWWRK</sequence>
<feature type="domain" description="CCHC-type" evidence="3">
    <location>
        <begin position="79"/>
        <end position="94"/>
    </location>
</feature>
<dbReference type="Pfam" id="PF25597">
    <property type="entry name" value="SH3_retrovirus"/>
    <property type="match status" value="1"/>
</dbReference>
<dbReference type="Pfam" id="PF00098">
    <property type="entry name" value="zf-CCHC"/>
    <property type="match status" value="1"/>
</dbReference>
<gene>
    <name evidence="4" type="ORF">D0Y65_050338</name>
</gene>
<dbReference type="AlphaFoldDB" id="A0A445FBR2"/>
<keyword evidence="1" id="KW-0863">Zinc-finger</keyword>
<evidence type="ECO:0000259" key="3">
    <source>
        <dbReference type="PROSITE" id="PS50158"/>
    </source>
</evidence>
<dbReference type="GO" id="GO:0003887">
    <property type="term" value="F:DNA-directed DNA polymerase activity"/>
    <property type="evidence" value="ECO:0007669"/>
    <property type="project" value="UniProtKB-EC"/>
</dbReference>
<feature type="compositionally biased region" description="Basic residues" evidence="2">
    <location>
        <begin position="48"/>
        <end position="60"/>
    </location>
</feature>
<dbReference type="GO" id="GO:0003676">
    <property type="term" value="F:nucleic acid binding"/>
    <property type="evidence" value="ECO:0007669"/>
    <property type="project" value="InterPro"/>
</dbReference>
<reference evidence="4 5" key="1">
    <citation type="submission" date="2018-09" db="EMBL/GenBank/DDBJ databases">
        <title>A high-quality reference genome of wild soybean provides a powerful tool to mine soybean genomes.</title>
        <authorList>
            <person name="Xie M."/>
            <person name="Chung C.Y.L."/>
            <person name="Li M.-W."/>
            <person name="Wong F.-L."/>
            <person name="Chan T.-F."/>
            <person name="Lam H.-M."/>
        </authorList>
    </citation>
    <scope>NUCLEOTIDE SEQUENCE [LARGE SCALE GENOMIC DNA]</scope>
    <source>
        <strain evidence="5">cv. W05</strain>
        <tissue evidence="4">Hypocotyl of etiolated seedlings</tissue>
    </source>
</reference>
<dbReference type="PANTHER" id="PTHR48040:SF13">
    <property type="entry name" value="ABC TRANSPORTER G FAMILY MEMBER 31"/>
    <property type="match status" value="1"/>
</dbReference>
<evidence type="ECO:0000313" key="4">
    <source>
        <dbReference type="EMBL" id="RZB46278.1"/>
    </source>
</evidence>
<organism evidence="4 5">
    <name type="scientific">Glycine soja</name>
    <name type="common">Wild soybean</name>
    <dbReference type="NCBI Taxonomy" id="3848"/>
    <lineage>
        <taxon>Eukaryota</taxon>
        <taxon>Viridiplantae</taxon>
        <taxon>Streptophyta</taxon>
        <taxon>Embryophyta</taxon>
        <taxon>Tracheophyta</taxon>
        <taxon>Spermatophyta</taxon>
        <taxon>Magnoliopsida</taxon>
        <taxon>eudicotyledons</taxon>
        <taxon>Gunneridae</taxon>
        <taxon>Pentapetalae</taxon>
        <taxon>rosids</taxon>
        <taxon>fabids</taxon>
        <taxon>Fabales</taxon>
        <taxon>Fabaceae</taxon>
        <taxon>Papilionoideae</taxon>
        <taxon>50 kb inversion clade</taxon>
        <taxon>NPAAA clade</taxon>
        <taxon>indigoferoid/millettioid clade</taxon>
        <taxon>Phaseoleae</taxon>
        <taxon>Glycine</taxon>
        <taxon>Glycine subgen. Soja</taxon>
    </lineage>
</organism>
<dbReference type="PANTHER" id="PTHR48040">
    <property type="entry name" value="PLEIOTROPIC DRUG RESISTANCE PROTEIN 1-LIKE ISOFORM X1"/>
    <property type="match status" value="1"/>
</dbReference>
<dbReference type="InterPro" id="IPR013103">
    <property type="entry name" value="RVT_2"/>
</dbReference>
<name>A0A445FBR2_GLYSO</name>
<dbReference type="GO" id="GO:0008270">
    <property type="term" value="F:zinc ion binding"/>
    <property type="evidence" value="ECO:0007669"/>
    <property type="project" value="UniProtKB-KW"/>
</dbReference>
<dbReference type="SUPFAM" id="SSF57756">
    <property type="entry name" value="Retrovirus zinc finger-like domains"/>
    <property type="match status" value="1"/>
</dbReference>
<dbReference type="Proteomes" id="UP000289340">
    <property type="component" value="Chromosome 19"/>
</dbReference>
<dbReference type="InterPro" id="IPR001878">
    <property type="entry name" value="Znf_CCHC"/>
</dbReference>
<evidence type="ECO:0000256" key="2">
    <source>
        <dbReference type="SAM" id="MobiDB-lite"/>
    </source>
</evidence>
<protein>
    <submittedName>
        <fullName evidence="4">Retrovirus-related Pol polyprotein from transposon TNT 1-94</fullName>
        <ecNumber evidence="4">2.7.7.7</ecNumber>
    </submittedName>
</protein>
<dbReference type="Pfam" id="PF07727">
    <property type="entry name" value="RVT_2"/>
    <property type="match status" value="1"/>
</dbReference>
<keyword evidence="4" id="KW-0548">Nucleotidyltransferase</keyword>
<keyword evidence="4" id="KW-0808">Transferase</keyword>
<dbReference type="InterPro" id="IPR036875">
    <property type="entry name" value="Znf_CCHC_sf"/>
</dbReference>
<dbReference type="EC" id="2.7.7.7" evidence="4"/>
<keyword evidence="1" id="KW-0862">Zinc</keyword>
<dbReference type="EMBL" id="QZWG01000019">
    <property type="protein sequence ID" value="RZB46278.1"/>
    <property type="molecule type" value="Genomic_DNA"/>
</dbReference>
<dbReference type="SMART" id="SM00343">
    <property type="entry name" value="ZnF_C2HC"/>
    <property type="match status" value="1"/>
</dbReference>
<dbReference type="Gene3D" id="4.10.60.10">
    <property type="entry name" value="Zinc finger, CCHC-type"/>
    <property type="match status" value="1"/>
</dbReference>
<feature type="region of interest" description="Disordered" evidence="2">
    <location>
        <begin position="37"/>
        <end position="63"/>
    </location>
</feature>
<evidence type="ECO:0000256" key="1">
    <source>
        <dbReference type="PROSITE-ProRule" id="PRU00047"/>
    </source>
</evidence>
<keyword evidence="5" id="KW-1185">Reference proteome</keyword>
<comment type="caution">
    <text evidence="4">The sequence shown here is derived from an EMBL/GenBank/DDBJ whole genome shotgun (WGS) entry which is preliminary data.</text>
</comment>
<accession>A0A445FBR2</accession>
<evidence type="ECO:0000313" key="5">
    <source>
        <dbReference type="Proteomes" id="UP000289340"/>
    </source>
</evidence>